<protein>
    <submittedName>
        <fullName evidence="2">Helix-turn-helix domain-containing protein</fullName>
    </submittedName>
</protein>
<proteinExistence type="predicted"/>
<comment type="caution">
    <text evidence="2">The sequence shown here is derived from an EMBL/GenBank/DDBJ whole genome shotgun (WGS) entry which is preliminary data.</text>
</comment>
<feature type="non-terminal residue" evidence="2">
    <location>
        <position position="75"/>
    </location>
</feature>
<evidence type="ECO:0000259" key="1">
    <source>
        <dbReference type="Pfam" id="PF24280"/>
    </source>
</evidence>
<sequence>MQQATFRLAGGGAYAAATADTDVRMELWCNDHCDLLRLRGAGADSVLAAVDERVGIRERATEGDSTLAVTGAVSP</sequence>
<dbReference type="EMBL" id="WUUU01000272">
    <property type="protein sequence ID" value="MXR22411.1"/>
    <property type="molecule type" value="Genomic_DNA"/>
</dbReference>
<organism evidence="2 3">
    <name type="scientific">Halobacterium bonnevillei</name>
    <dbReference type="NCBI Taxonomy" id="2692200"/>
    <lineage>
        <taxon>Archaea</taxon>
        <taxon>Methanobacteriati</taxon>
        <taxon>Methanobacteriota</taxon>
        <taxon>Stenosarchaea group</taxon>
        <taxon>Halobacteria</taxon>
        <taxon>Halobacteriales</taxon>
        <taxon>Halobacteriaceae</taxon>
        <taxon>Halobacterium</taxon>
    </lineage>
</organism>
<dbReference type="Proteomes" id="UP000471521">
    <property type="component" value="Unassembled WGS sequence"/>
</dbReference>
<reference evidence="2 3" key="1">
    <citation type="submission" date="2019-12" db="EMBL/GenBank/DDBJ databases">
        <title>Isolation and characterization of three novel carbon monoxide-oxidizing members of Halobacteria from salione crusts and soils.</title>
        <authorList>
            <person name="Myers M.R."/>
            <person name="King G.M."/>
        </authorList>
    </citation>
    <scope>NUCLEOTIDE SEQUENCE [LARGE SCALE GENOMIC DNA]</scope>
    <source>
        <strain evidence="2 3">PCN9</strain>
    </source>
</reference>
<keyword evidence="3" id="KW-1185">Reference proteome</keyword>
<evidence type="ECO:0000313" key="2">
    <source>
        <dbReference type="EMBL" id="MXR22411.1"/>
    </source>
</evidence>
<accession>A0A6B0SS75</accession>
<name>A0A6B0SS75_9EURY</name>
<gene>
    <name evidence="2" type="ORF">GRX66_18155</name>
</gene>
<dbReference type="AlphaFoldDB" id="A0A6B0SS75"/>
<dbReference type="Pfam" id="PF24280">
    <property type="entry name" value="HVO_A0563_N"/>
    <property type="match status" value="1"/>
</dbReference>
<feature type="domain" description="HVO-A0563 N-terminal" evidence="1">
    <location>
        <begin position="4"/>
        <end position="71"/>
    </location>
</feature>
<dbReference type="InterPro" id="IPR056531">
    <property type="entry name" value="HVO_A0563_N"/>
</dbReference>
<evidence type="ECO:0000313" key="3">
    <source>
        <dbReference type="Proteomes" id="UP000471521"/>
    </source>
</evidence>